<keyword evidence="4" id="KW-1185">Reference proteome</keyword>
<accession>A0A1M4U8F0</accession>
<evidence type="ECO:0000256" key="2">
    <source>
        <dbReference type="SAM" id="Phobius"/>
    </source>
</evidence>
<feature type="region of interest" description="Disordered" evidence="1">
    <location>
        <begin position="91"/>
        <end position="124"/>
    </location>
</feature>
<feature type="transmembrane region" description="Helical" evidence="2">
    <location>
        <begin position="12"/>
        <end position="32"/>
    </location>
</feature>
<dbReference type="RefSeq" id="WP_072819515.1">
    <property type="nucleotide sequence ID" value="NZ_FQUJ01000003.1"/>
</dbReference>
<dbReference type="EMBL" id="FQUJ01000003">
    <property type="protein sequence ID" value="SHE52877.1"/>
    <property type="molecule type" value="Genomic_DNA"/>
</dbReference>
<name>A0A1M4U8F0_9GAMM</name>
<dbReference type="AlphaFoldDB" id="A0A1M4U8F0"/>
<dbReference type="OrthoDB" id="6181469at2"/>
<proteinExistence type="predicted"/>
<reference evidence="3 4" key="1">
    <citation type="submission" date="2016-11" db="EMBL/GenBank/DDBJ databases">
        <authorList>
            <person name="Jaros S."/>
            <person name="Januszkiewicz K."/>
            <person name="Wedrychowicz H."/>
        </authorList>
    </citation>
    <scope>NUCLEOTIDE SEQUENCE [LARGE SCALE GENOMIC DNA]</scope>
    <source>
        <strain evidence="3 4">DSM 19980</strain>
    </source>
</reference>
<evidence type="ECO:0000313" key="3">
    <source>
        <dbReference type="EMBL" id="SHE52877.1"/>
    </source>
</evidence>
<gene>
    <name evidence="3" type="ORF">SAMN02745148_00539</name>
</gene>
<keyword evidence="2" id="KW-0812">Transmembrane</keyword>
<evidence type="ECO:0000313" key="4">
    <source>
        <dbReference type="Proteomes" id="UP000184346"/>
    </source>
</evidence>
<keyword evidence="2" id="KW-1133">Transmembrane helix</keyword>
<dbReference type="Proteomes" id="UP000184346">
    <property type="component" value="Unassembled WGS sequence"/>
</dbReference>
<dbReference type="STRING" id="1121942.SAMN02745148_00539"/>
<protein>
    <submittedName>
        <fullName evidence="3">Uncharacterized protein</fullName>
    </submittedName>
</protein>
<sequence>MFDWLSRHSDLLTIFTNTASIIVWLGFSQALYMEMRRRRHPRLLINSGKKKDTSALCIISNMSDEPVFIEYIIAELDTSRGVIRMDVTDYDQSYTPGDEDQGYAAGADRREPADLDPNNDHQGPLDVDDFIHIGTFDRVIRRLAREAGIEMEGHRPAGDLHFRSLTIRLIGIYGPESLPIGAERRFKLTHKYHYCALRPASADTRRLASRWQRHKVRKWIEQINASSASARLSFRRLNGEDDNARL</sequence>
<evidence type="ECO:0000256" key="1">
    <source>
        <dbReference type="SAM" id="MobiDB-lite"/>
    </source>
</evidence>
<keyword evidence="2" id="KW-0472">Membrane</keyword>
<organism evidence="3 4">
    <name type="scientific">Modicisalibacter ilicicola DSM 19980</name>
    <dbReference type="NCBI Taxonomy" id="1121942"/>
    <lineage>
        <taxon>Bacteria</taxon>
        <taxon>Pseudomonadati</taxon>
        <taxon>Pseudomonadota</taxon>
        <taxon>Gammaproteobacteria</taxon>
        <taxon>Oceanospirillales</taxon>
        <taxon>Halomonadaceae</taxon>
        <taxon>Modicisalibacter</taxon>
    </lineage>
</organism>